<sequence length="275" mass="30320">MIGRHTLIRRHSLMVRVTHWINAVCLLILLMSGLQIFNAHPALYWGQASAFDHPILALTATDGGEAGNRGVTEIFGHTFDTTGILGASLGSGAELQRRGFPSWLTLPSYQDLATGRRWHFFFAWLLVLNGTVYFLYGVVSGHLRRDLLPTGRQLRAIGHTIREHLLLRFPRGDEARRYNVLQKLAYLAVALVLLPLAVLTGLTMSPGMDAAVPELLSFFGGRQSARTIHFLAASGLVLFVAVHVAMVLLSGAWNNLRSMITGSYLLQDSVHADRS</sequence>
<evidence type="ECO:0000256" key="6">
    <source>
        <dbReference type="SAM" id="Phobius"/>
    </source>
</evidence>
<keyword evidence="9" id="KW-1185">Reference proteome</keyword>
<dbReference type="RefSeq" id="WP_224314968.1">
    <property type="nucleotide sequence ID" value="NZ_JAIRBM010000016.1"/>
</dbReference>
<evidence type="ECO:0000313" key="9">
    <source>
        <dbReference type="Proteomes" id="UP000704176"/>
    </source>
</evidence>
<keyword evidence="4 6" id="KW-1133">Transmembrane helix</keyword>
<accession>A0ABS7VRQ2</accession>
<dbReference type="Pfam" id="PF01292">
    <property type="entry name" value="Ni_hydr_CYTB"/>
    <property type="match status" value="2"/>
</dbReference>
<dbReference type="SUPFAM" id="SSF81342">
    <property type="entry name" value="Transmembrane di-heme cytochromes"/>
    <property type="match status" value="1"/>
</dbReference>
<dbReference type="Gene3D" id="1.20.950.20">
    <property type="entry name" value="Transmembrane di-heme cytochromes, Chain C"/>
    <property type="match status" value="1"/>
</dbReference>
<feature type="transmembrane region" description="Helical" evidence="6">
    <location>
        <begin position="228"/>
        <end position="249"/>
    </location>
</feature>
<protein>
    <submittedName>
        <fullName evidence="8">Cytochrome b/b6 domain-containing protein</fullName>
    </submittedName>
</protein>
<proteinExistence type="predicted"/>
<evidence type="ECO:0000256" key="5">
    <source>
        <dbReference type="ARBA" id="ARBA00023136"/>
    </source>
</evidence>
<evidence type="ECO:0000256" key="2">
    <source>
        <dbReference type="ARBA" id="ARBA00022475"/>
    </source>
</evidence>
<keyword evidence="5 6" id="KW-0472">Membrane</keyword>
<feature type="transmembrane region" description="Helical" evidence="6">
    <location>
        <begin position="184"/>
        <end position="208"/>
    </location>
</feature>
<feature type="domain" description="Cytochrome b561 bacterial/Ni-hydrogenase" evidence="7">
    <location>
        <begin position="91"/>
        <end position="262"/>
    </location>
</feature>
<dbReference type="Proteomes" id="UP000704176">
    <property type="component" value="Unassembled WGS sequence"/>
</dbReference>
<keyword evidence="3 6" id="KW-0812">Transmembrane</keyword>
<feature type="transmembrane region" description="Helical" evidence="6">
    <location>
        <begin position="118"/>
        <end position="139"/>
    </location>
</feature>
<keyword evidence="2" id="KW-1003">Cell membrane</keyword>
<reference evidence="8 9" key="1">
    <citation type="submission" date="2021-09" db="EMBL/GenBank/DDBJ databases">
        <title>The complete genome sequence of a new microorganism.</title>
        <authorList>
            <person name="Zi Z."/>
        </authorList>
    </citation>
    <scope>NUCLEOTIDE SEQUENCE [LARGE SCALE GENOMIC DNA]</scope>
    <source>
        <strain evidence="8 9">WGZ8</strain>
    </source>
</reference>
<dbReference type="PANTHER" id="PTHR30485">
    <property type="entry name" value="NI/FE-HYDROGENASE 1 B-TYPE CYTOCHROME SUBUNIT"/>
    <property type="match status" value="1"/>
</dbReference>
<dbReference type="InterPro" id="IPR051542">
    <property type="entry name" value="Hydrogenase_cytochrome"/>
</dbReference>
<evidence type="ECO:0000259" key="7">
    <source>
        <dbReference type="Pfam" id="PF01292"/>
    </source>
</evidence>
<dbReference type="PANTHER" id="PTHR30485:SF1">
    <property type="entry name" value="CYTOCHROME YDHU-RELATED"/>
    <property type="match status" value="1"/>
</dbReference>
<gene>
    <name evidence="8" type="ORF">K9B37_18280</name>
</gene>
<evidence type="ECO:0000256" key="4">
    <source>
        <dbReference type="ARBA" id="ARBA00022989"/>
    </source>
</evidence>
<feature type="transmembrane region" description="Helical" evidence="6">
    <location>
        <begin position="20"/>
        <end position="37"/>
    </location>
</feature>
<dbReference type="EMBL" id="JAIRBM010000016">
    <property type="protein sequence ID" value="MBZ6078215.1"/>
    <property type="molecule type" value="Genomic_DNA"/>
</dbReference>
<dbReference type="InterPro" id="IPR011577">
    <property type="entry name" value="Cyt_b561_bac/Ni-Hgenase"/>
</dbReference>
<comment type="subcellular location">
    <subcellularLocation>
        <location evidence="1">Cell membrane</location>
        <topology evidence="1">Multi-pass membrane protein</topology>
    </subcellularLocation>
</comment>
<comment type="caution">
    <text evidence="8">The sequence shown here is derived from an EMBL/GenBank/DDBJ whole genome shotgun (WGS) entry which is preliminary data.</text>
</comment>
<evidence type="ECO:0000313" key="8">
    <source>
        <dbReference type="EMBL" id="MBZ6078215.1"/>
    </source>
</evidence>
<evidence type="ECO:0000256" key="1">
    <source>
        <dbReference type="ARBA" id="ARBA00004651"/>
    </source>
</evidence>
<feature type="domain" description="Cytochrome b561 bacterial/Ni-hydrogenase" evidence="7">
    <location>
        <begin position="10"/>
        <end position="59"/>
    </location>
</feature>
<name>A0ABS7VRQ2_9HYPH</name>
<dbReference type="InterPro" id="IPR016174">
    <property type="entry name" value="Di-haem_cyt_TM"/>
</dbReference>
<organism evidence="8 9">
    <name type="scientific">Microvirga puerhi</name>
    <dbReference type="NCBI Taxonomy" id="2876078"/>
    <lineage>
        <taxon>Bacteria</taxon>
        <taxon>Pseudomonadati</taxon>
        <taxon>Pseudomonadota</taxon>
        <taxon>Alphaproteobacteria</taxon>
        <taxon>Hyphomicrobiales</taxon>
        <taxon>Methylobacteriaceae</taxon>
        <taxon>Microvirga</taxon>
    </lineage>
</organism>
<evidence type="ECO:0000256" key="3">
    <source>
        <dbReference type="ARBA" id="ARBA00022692"/>
    </source>
</evidence>